<dbReference type="PANTHER" id="PTHR47577">
    <property type="entry name" value="THAP DOMAIN-CONTAINING PROTEIN 6"/>
    <property type="match status" value="1"/>
</dbReference>
<dbReference type="EMBL" id="KQ977455">
    <property type="protein sequence ID" value="KYN02589.1"/>
    <property type="molecule type" value="Genomic_DNA"/>
</dbReference>
<organism evidence="4 5">
    <name type="scientific">Cyphomyrmex costatus</name>
    <dbReference type="NCBI Taxonomy" id="456900"/>
    <lineage>
        <taxon>Eukaryota</taxon>
        <taxon>Metazoa</taxon>
        <taxon>Ecdysozoa</taxon>
        <taxon>Arthropoda</taxon>
        <taxon>Hexapoda</taxon>
        <taxon>Insecta</taxon>
        <taxon>Pterygota</taxon>
        <taxon>Neoptera</taxon>
        <taxon>Endopterygota</taxon>
        <taxon>Hymenoptera</taxon>
        <taxon>Apocrita</taxon>
        <taxon>Aculeata</taxon>
        <taxon>Formicoidea</taxon>
        <taxon>Formicidae</taxon>
        <taxon>Myrmicinae</taxon>
        <taxon>Cyphomyrmex</taxon>
    </lineage>
</organism>
<dbReference type="PANTHER" id="PTHR47577:SF2">
    <property type="entry name" value="THAP DOMAIN CONTAINING 9"/>
    <property type="match status" value="1"/>
</dbReference>
<keyword evidence="5" id="KW-1185">Reference proteome</keyword>
<evidence type="ECO:0000313" key="5">
    <source>
        <dbReference type="Proteomes" id="UP000078542"/>
    </source>
</evidence>
<dbReference type="STRING" id="456900.A0A151IIS4"/>
<accession>A0A151IIS4</accession>
<dbReference type="Pfam" id="PF21788">
    <property type="entry name" value="TNP-like_GBD"/>
    <property type="match status" value="1"/>
</dbReference>
<protein>
    <submittedName>
        <fullName evidence="4">THAP domain-containing protein 9</fullName>
    </submittedName>
</protein>
<dbReference type="Pfam" id="PF12017">
    <property type="entry name" value="Tnp_P_element"/>
    <property type="match status" value="1"/>
</dbReference>
<feature type="non-terminal residue" evidence="4">
    <location>
        <position position="1"/>
    </location>
</feature>
<evidence type="ECO:0000259" key="1">
    <source>
        <dbReference type="Pfam" id="PF12017"/>
    </source>
</evidence>
<evidence type="ECO:0000259" key="3">
    <source>
        <dbReference type="Pfam" id="PF21788"/>
    </source>
</evidence>
<reference evidence="4 5" key="1">
    <citation type="submission" date="2016-03" db="EMBL/GenBank/DDBJ databases">
        <title>Cyphomyrmex costatus WGS genome.</title>
        <authorList>
            <person name="Nygaard S."/>
            <person name="Hu H."/>
            <person name="Boomsma J."/>
            <person name="Zhang G."/>
        </authorList>
    </citation>
    <scope>NUCLEOTIDE SEQUENCE [LARGE SCALE GENOMIC DNA]</scope>
    <source>
        <strain evidence="4">MS0001</strain>
        <tissue evidence="4">Whole body</tissue>
    </source>
</reference>
<dbReference type="Proteomes" id="UP000078542">
    <property type="component" value="Unassembled WGS sequence"/>
</dbReference>
<dbReference type="InterPro" id="IPR021896">
    <property type="entry name" value="THAP9-like_HTH"/>
</dbReference>
<dbReference type="AlphaFoldDB" id="A0A151IIS4"/>
<gene>
    <name evidence="4" type="ORF">ALC62_06589</name>
</gene>
<proteinExistence type="predicted"/>
<dbReference type="InterPro" id="IPR048365">
    <property type="entry name" value="TNP-like_RNaseH_N"/>
</dbReference>
<sequence length="270" mass="31266">FASTVSFMSPKACKYIRNVFPVLPHLSTLRKWHAEIDVKPGICQAALEILTEKHVQANKTGKKLLCSMMVDDIAIRKHVRWNGKQYTGFVTYNKSNIKNVKMLIDKNLSCQQYQYGLHAGTKIRKRRINFQTEKMRVRLATQLLSCSVSNALYFLRTTVKLPEFVDFFGTEKFCIMLNNIFDLLNSRQKNVKNPSKSPINRSNITEIRSKVMEYENYITSLQCNRKSILTTKRKLGFFGLIISMRSCIAIFDNYASTDESPLQYILTYKL</sequence>
<dbReference type="InterPro" id="IPR048366">
    <property type="entry name" value="TNP-like_GBD"/>
</dbReference>
<dbReference type="Pfam" id="PF21787">
    <property type="entry name" value="TNP-like_RNaseH_N"/>
    <property type="match status" value="1"/>
</dbReference>
<evidence type="ECO:0000259" key="2">
    <source>
        <dbReference type="Pfam" id="PF21787"/>
    </source>
</evidence>
<evidence type="ECO:0000313" key="4">
    <source>
        <dbReference type="EMBL" id="KYN02589.1"/>
    </source>
</evidence>
<feature type="domain" description="Transposable element P transposase-like GTP-binding insertion" evidence="3">
    <location>
        <begin position="104"/>
        <end position="194"/>
    </location>
</feature>
<feature type="domain" description="THAP9-like helix-turn-helix" evidence="1">
    <location>
        <begin position="1"/>
        <end position="32"/>
    </location>
</feature>
<feature type="domain" description="Transposable element P transposase-like RNase H" evidence="2">
    <location>
        <begin position="39"/>
        <end position="99"/>
    </location>
</feature>
<name>A0A151IIS4_9HYME</name>